<reference evidence="3 4" key="1">
    <citation type="submission" date="2020-07" db="EMBL/GenBank/DDBJ databases">
        <title>Sequencing the genomes of 1000 actinobacteria strains.</title>
        <authorList>
            <person name="Klenk H.-P."/>
        </authorList>
    </citation>
    <scope>NUCLEOTIDE SEQUENCE [LARGE SCALE GENOMIC DNA]</scope>
    <source>
        <strain evidence="3 4">DSM 104001</strain>
    </source>
</reference>
<feature type="transmembrane region" description="Helical" evidence="1">
    <location>
        <begin position="126"/>
        <end position="145"/>
    </location>
</feature>
<dbReference type="InterPro" id="IPR012551">
    <property type="entry name" value="DUF1707_SHOCT-like"/>
</dbReference>
<keyword evidence="1" id="KW-0472">Membrane</keyword>
<name>A0A853CR11_9ACTN</name>
<evidence type="ECO:0000259" key="2">
    <source>
        <dbReference type="Pfam" id="PF08044"/>
    </source>
</evidence>
<dbReference type="Proteomes" id="UP000541969">
    <property type="component" value="Unassembled WGS sequence"/>
</dbReference>
<dbReference type="Pfam" id="PF08044">
    <property type="entry name" value="DUF1707"/>
    <property type="match status" value="1"/>
</dbReference>
<organism evidence="3 4">
    <name type="scientific">Petropleomorpha daqingensis</name>
    <dbReference type="NCBI Taxonomy" id="2026353"/>
    <lineage>
        <taxon>Bacteria</taxon>
        <taxon>Bacillati</taxon>
        <taxon>Actinomycetota</taxon>
        <taxon>Actinomycetes</taxon>
        <taxon>Geodermatophilales</taxon>
        <taxon>Geodermatophilaceae</taxon>
        <taxon>Petropleomorpha</taxon>
    </lineage>
</organism>
<feature type="transmembrane region" description="Helical" evidence="1">
    <location>
        <begin position="95"/>
        <end position="114"/>
    </location>
</feature>
<evidence type="ECO:0000256" key="1">
    <source>
        <dbReference type="SAM" id="Phobius"/>
    </source>
</evidence>
<dbReference type="AlphaFoldDB" id="A0A853CR11"/>
<keyword evidence="1" id="KW-1133">Transmembrane helix</keyword>
<keyword evidence="4" id="KW-1185">Reference proteome</keyword>
<protein>
    <recommendedName>
        <fullName evidence="2">DUF1707 domain-containing protein</fullName>
    </recommendedName>
</protein>
<dbReference type="EMBL" id="JACBZT010000001">
    <property type="protein sequence ID" value="NYJ08618.1"/>
    <property type="molecule type" value="Genomic_DNA"/>
</dbReference>
<dbReference type="PANTHER" id="PTHR40763">
    <property type="entry name" value="MEMBRANE PROTEIN-RELATED"/>
    <property type="match status" value="1"/>
</dbReference>
<proteinExistence type="predicted"/>
<sequence length="150" mass="16448">MDERRPDLRVSDRDRQAAAERLRLAMGEGRLDVVEYDDRLAKAYAAVTYADLEPLFIDLPPASAMALPELRPRPTAPPAPRPAPSVARVPTALKVLWTVWGAVVAINLTVWLIVSVTTGLTYFWPMWLAVPGAALFAVSAGVVGMRGERR</sequence>
<evidence type="ECO:0000313" key="3">
    <source>
        <dbReference type="EMBL" id="NYJ08618.1"/>
    </source>
</evidence>
<dbReference type="RefSeq" id="WP_179721350.1">
    <property type="nucleotide sequence ID" value="NZ_JACBZT010000001.1"/>
</dbReference>
<evidence type="ECO:0000313" key="4">
    <source>
        <dbReference type="Proteomes" id="UP000541969"/>
    </source>
</evidence>
<keyword evidence="1" id="KW-0812">Transmembrane</keyword>
<accession>A0A853CR11</accession>
<gene>
    <name evidence="3" type="ORF">GGQ55_004896</name>
</gene>
<feature type="domain" description="DUF1707" evidence="2">
    <location>
        <begin position="8"/>
        <end position="60"/>
    </location>
</feature>
<comment type="caution">
    <text evidence="3">The sequence shown here is derived from an EMBL/GenBank/DDBJ whole genome shotgun (WGS) entry which is preliminary data.</text>
</comment>
<dbReference type="PANTHER" id="PTHR40763:SF4">
    <property type="entry name" value="DUF1707 DOMAIN-CONTAINING PROTEIN"/>
    <property type="match status" value="1"/>
</dbReference>